<gene>
    <name evidence="2" type="ORF">GOQ09_03550</name>
</gene>
<evidence type="ECO:0000313" key="3">
    <source>
        <dbReference type="Proteomes" id="UP000425817"/>
    </source>
</evidence>
<dbReference type="AlphaFoldDB" id="A0A6I6H8K7"/>
<dbReference type="EMBL" id="CP046622">
    <property type="protein sequence ID" value="QGW80716.1"/>
    <property type="molecule type" value="Genomic_DNA"/>
</dbReference>
<protein>
    <recommendedName>
        <fullName evidence="1">DUF7024 domain-containing protein</fullName>
    </recommendedName>
</protein>
<name>A0A6I6H8K7_VARPD</name>
<dbReference type="Gene3D" id="3.40.50.2000">
    <property type="entry name" value="Glycogen Phosphorylase B"/>
    <property type="match status" value="1"/>
</dbReference>
<dbReference type="Pfam" id="PF22895">
    <property type="entry name" value="DUF7024"/>
    <property type="match status" value="2"/>
</dbReference>
<dbReference type="OrthoDB" id="9767863at2"/>
<accession>A0A6I6H8K7</accession>
<feature type="domain" description="DUF7024" evidence="1">
    <location>
        <begin position="573"/>
        <end position="696"/>
    </location>
</feature>
<dbReference type="SUPFAM" id="SSF53756">
    <property type="entry name" value="UDP-Glycosyltransferase/glycogen phosphorylase"/>
    <property type="match status" value="1"/>
</dbReference>
<evidence type="ECO:0000259" key="1">
    <source>
        <dbReference type="Pfam" id="PF22895"/>
    </source>
</evidence>
<dbReference type="Proteomes" id="UP000425817">
    <property type="component" value="Chromosome"/>
</dbReference>
<evidence type="ECO:0000313" key="2">
    <source>
        <dbReference type="EMBL" id="QGW80716.1"/>
    </source>
</evidence>
<feature type="domain" description="DUF7024" evidence="1">
    <location>
        <begin position="428"/>
        <end position="552"/>
    </location>
</feature>
<proteinExistence type="predicted"/>
<reference evidence="2 3" key="1">
    <citation type="submission" date="2019-12" db="EMBL/GenBank/DDBJ databases">
        <title>Hybrid Genome Assemblies of two High G+C Isolates from Undergraduate Microbiology Courses.</title>
        <authorList>
            <person name="Ne Ville C.J."/>
            <person name="Enright D."/>
            <person name="Hernandez I."/>
            <person name="Dodsworth J."/>
            <person name="Orwin P.M."/>
        </authorList>
    </citation>
    <scope>NUCLEOTIDE SEQUENCE [LARGE SCALE GENOMIC DNA]</scope>
    <source>
        <strain evidence="2 3">CSUSB</strain>
    </source>
</reference>
<dbReference type="InterPro" id="IPR054288">
    <property type="entry name" value="DUF7024"/>
</dbReference>
<dbReference type="RefSeq" id="WP_157611908.1">
    <property type="nucleotide sequence ID" value="NZ_CP046622.1"/>
</dbReference>
<sequence>MTTWDRIRRASQKQMFNKHKRILWLLNHRTLMPFEAPLIRRLGFEIFIPKIIPKTGFRSGDVDYGYDTSLSLPPRVLERLNEFNFYEESWPSDIVVIINRYFGAAFIVAHLRQASEAIDNFEGQIVFRAFGLENGNCYTRALAHLYGPMIHRKIEGIKHRFWFGEGYDNLHECESSLFGERALFLPIGVPKIFFTNAKQWRGKVKKILFVCPNAVTNLYYSGIYKKFKENFGDLPHVIVGAQDVPVADPHVVGFVSDDELHRLYLDCALLYYPSIEVRHVHYSPIEAAINGMPVIFFAGSLLDRLSRGSTKGRVNSIAEARELVERILAGDRPLIDEIKADQQEIAYHFSDAYCEPTWRRQMQNSGFFAAMQRTSKWQIAWIELLRSLLKPVAHGRLKINPHRRALTLMSTTLTPTEAKEKYGSSLFDGVSFKDVGFPPFVDLVDGISADEGWGRWSNGKTITIVLKHVLHGEFRLYVYGVAFGKNAEVPVPVRIGTQTRMMQLASSLEKSSGVWLHFNLKKPANVILITIPYPTVPEVDTRSLGVGLVKIAASPIGLSLEDAKRALGTTLTDGLDFRSSEFPAFVDSIQGLSDPEPWGRWSDGKTVMLELKHTLQGAFALILRAAAYGSNIGAPIAVRIGEQTRTMYLTAQASEPVVIEFDLKVPAKVIEIDVPYPTSPPQDPRKIGIGFYEMAVLARDAG</sequence>
<organism evidence="2 3">
    <name type="scientific">Variovorax paradoxus</name>
    <dbReference type="NCBI Taxonomy" id="34073"/>
    <lineage>
        <taxon>Bacteria</taxon>
        <taxon>Pseudomonadati</taxon>
        <taxon>Pseudomonadota</taxon>
        <taxon>Betaproteobacteria</taxon>
        <taxon>Burkholderiales</taxon>
        <taxon>Comamonadaceae</taxon>
        <taxon>Variovorax</taxon>
    </lineage>
</organism>